<gene>
    <name evidence="4" type="primary">hypA</name>
    <name evidence="5" type="ORF">GCM10017581_063830</name>
</gene>
<evidence type="ECO:0000256" key="3">
    <source>
        <dbReference type="ARBA" id="ARBA00022833"/>
    </source>
</evidence>
<comment type="function">
    <text evidence="4">Involved in the maturation of [NiFe] hydrogenases. Required for nickel insertion into the metal center of the hydrogenase.</text>
</comment>
<dbReference type="InterPro" id="IPR000688">
    <property type="entry name" value="HypA/HybF"/>
</dbReference>
<dbReference type="PIRSF" id="PIRSF004761">
    <property type="entry name" value="Hydrgn_mat_HypA"/>
    <property type="match status" value="1"/>
</dbReference>
<evidence type="ECO:0000256" key="4">
    <source>
        <dbReference type="HAMAP-Rule" id="MF_00213"/>
    </source>
</evidence>
<dbReference type="GO" id="GO:0016151">
    <property type="term" value="F:nickel cation binding"/>
    <property type="evidence" value="ECO:0007669"/>
    <property type="project" value="UniProtKB-UniRule"/>
</dbReference>
<feature type="binding site" evidence="4">
    <location>
        <position position="2"/>
    </location>
    <ligand>
        <name>Ni(2+)</name>
        <dbReference type="ChEBI" id="CHEBI:49786"/>
    </ligand>
</feature>
<dbReference type="Pfam" id="PF01155">
    <property type="entry name" value="HypA"/>
    <property type="match status" value="1"/>
</dbReference>
<dbReference type="RefSeq" id="WP_271189722.1">
    <property type="nucleotide sequence ID" value="NZ_BSFP01000047.1"/>
</dbReference>
<protein>
    <recommendedName>
        <fullName evidence="4">Hydrogenase maturation factor HypA</fullName>
    </recommendedName>
</protein>
<feature type="binding site" evidence="4">
    <location>
        <position position="70"/>
    </location>
    <ligand>
        <name>Zn(2+)</name>
        <dbReference type="ChEBI" id="CHEBI:29105"/>
    </ligand>
</feature>
<comment type="similarity">
    <text evidence="4">Belongs to the HypA/HybF family.</text>
</comment>
<dbReference type="PANTHER" id="PTHR34535">
    <property type="entry name" value="HYDROGENASE MATURATION FACTOR HYPA"/>
    <property type="match status" value="1"/>
</dbReference>
<feature type="binding site" evidence="4">
    <location>
        <position position="89"/>
    </location>
    <ligand>
        <name>Zn(2+)</name>
        <dbReference type="ChEBI" id="CHEBI:29105"/>
    </ligand>
</feature>
<keyword evidence="2 4" id="KW-0479">Metal-binding</keyword>
<proteinExistence type="inferred from homology"/>
<dbReference type="GO" id="GO:0051604">
    <property type="term" value="P:protein maturation"/>
    <property type="evidence" value="ECO:0007669"/>
    <property type="project" value="InterPro"/>
</dbReference>
<evidence type="ECO:0000256" key="2">
    <source>
        <dbReference type="ARBA" id="ARBA00022723"/>
    </source>
</evidence>
<dbReference type="EMBL" id="BSFP01000047">
    <property type="protein sequence ID" value="GLL04636.1"/>
    <property type="molecule type" value="Genomic_DNA"/>
</dbReference>
<comment type="caution">
    <text evidence="5">The sequence shown here is derived from an EMBL/GenBank/DDBJ whole genome shotgun (WGS) entry which is preliminary data.</text>
</comment>
<name>A0A9W6KMA0_9ACTN</name>
<dbReference type="GO" id="GO:0008270">
    <property type="term" value="F:zinc ion binding"/>
    <property type="evidence" value="ECO:0007669"/>
    <property type="project" value="UniProtKB-UniRule"/>
</dbReference>
<organism evidence="5 6">
    <name type="scientific">Dactylosporangium matsuzakiense</name>
    <dbReference type="NCBI Taxonomy" id="53360"/>
    <lineage>
        <taxon>Bacteria</taxon>
        <taxon>Bacillati</taxon>
        <taxon>Actinomycetota</taxon>
        <taxon>Actinomycetes</taxon>
        <taxon>Micromonosporales</taxon>
        <taxon>Micromonosporaceae</taxon>
        <taxon>Dactylosporangium</taxon>
    </lineage>
</organism>
<dbReference type="HAMAP" id="MF_00213">
    <property type="entry name" value="HypA_HybF"/>
    <property type="match status" value="1"/>
</dbReference>
<keyword evidence="1 4" id="KW-0533">Nickel</keyword>
<feature type="binding site" evidence="4">
    <location>
        <position position="86"/>
    </location>
    <ligand>
        <name>Zn(2+)</name>
        <dbReference type="ChEBI" id="CHEBI:29105"/>
    </ligand>
</feature>
<evidence type="ECO:0000256" key="1">
    <source>
        <dbReference type="ARBA" id="ARBA00022596"/>
    </source>
</evidence>
<reference evidence="5" key="1">
    <citation type="journal article" date="2014" name="Int. J. Syst. Evol. Microbiol.">
        <title>Complete genome sequence of Corynebacterium casei LMG S-19264T (=DSM 44701T), isolated from a smear-ripened cheese.</title>
        <authorList>
            <consortium name="US DOE Joint Genome Institute (JGI-PGF)"/>
            <person name="Walter F."/>
            <person name="Albersmeier A."/>
            <person name="Kalinowski J."/>
            <person name="Ruckert C."/>
        </authorList>
    </citation>
    <scope>NUCLEOTIDE SEQUENCE</scope>
    <source>
        <strain evidence="5">VKM Ac-1321</strain>
    </source>
</reference>
<dbReference type="Proteomes" id="UP001143480">
    <property type="component" value="Unassembled WGS sequence"/>
</dbReference>
<dbReference type="Gene3D" id="3.30.2320.80">
    <property type="match status" value="1"/>
</dbReference>
<keyword evidence="6" id="KW-1185">Reference proteome</keyword>
<evidence type="ECO:0000313" key="5">
    <source>
        <dbReference type="EMBL" id="GLL04636.1"/>
    </source>
</evidence>
<reference evidence="5" key="2">
    <citation type="submission" date="2023-01" db="EMBL/GenBank/DDBJ databases">
        <authorList>
            <person name="Sun Q."/>
            <person name="Evtushenko L."/>
        </authorList>
    </citation>
    <scope>NUCLEOTIDE SEQUENCE</scope>
    <source>
        <strain evidence="5">VKM Ac-1321</strain>
    </source>
</reference>
<dbReference type="AlphaFoldDB" id="A0A9W6KMA0"/>
<dbReference type="PANTHER" id="PTHR34535:SF3">
    <property type="entry name" value="HYDROGENASE MATURATION FACTOR HYPA"/>
    <property type="match status" value="1"/>
</dbReference>
<sequence length="137" mass="14476">MHELSICEAIALAVLRHAGGRRVRSIQLQVGELRQVVPDTLVFCWSVAVRDPLLEGALLDIDVVPASVECVECGVTSRMDQFALQCRSCQGPVSVVSGEELLVVSIEVVDADDVVDADLVGGSPNTKAVSRGSHAPA</sequence>
<keyword evidence="3 4" id="KW-0862">Zinc</keyword>
<evidence type="ECO:0000313" key="6">
    <source>
        <dbReference type="Proteomes" id="UP001143480"/>
    </source>
</evidence>
<accession>A0A9W6KMA0</accession>
<feature type="binding site" evidence="4">
    <location>
        <position position="73"/>
    </location>
    <ligand>
        <name>Zn(2+)</name>
        <dbReference type="ChEBI" id="CHEBI:29105"/>
    </ligand>
</feature>